<organism evidence="2 3">
    <name type="scientific">Araneus ventricosus</name>
    <name type="common">Orbweaver spider</name>
    <name type="synonym">Epeira ventricosa</name>
    <dbReference type="NCBI Taxonomy" id="182803"/>
    <lineage>
        <taxon>Eukaryota</taxon>
        <taxon>Metazoa</taxon>
        <taxon>Ecdysozoa</taxon>
        <taxon>Arthropoda</taxon>
        <taxon>Chelicerata</taxon>
        <taxon>Arachnida</taxon>
        <taxon>Araneae</taxon>
        <taxon>Araneomorphae</taxon>
        <taxon>Entelegynae</taxon>
        <taxon>Araneoidea</taxon>
        <taxon>Araneidae</taxon>
        <taxon>Araneus</taxon>
    </lineage>
</organism>
<dbReference type="Proteomes" id="UP000499080">
    <property type="component" value="Unassembled WGS sequence"/>
</dbReference>
<evidence type="ECO:0000313" key="3">
    <source>
        <dbReference type="Proteomes" id="UP000499080"/>
    </source>
</evidence>
<accession>A0A4Y2AX27</accession>
<reference evidence="2 3" key="1">
    <citation type="journal article" date="2019" name="Sci. Rep.">
        <title>Orb-weaving spider Araneus ventricosus genome elucidates the spidroin gene catalogue.</title>
        <authorList>
            <person name="Kono N."/>
            <person name="Nakamura H."/>
            <person name="Ohtoshi R."/>
            <person name="Moran D.A.P."/>
            <person name="Shinohara A."/>
            <person name="Yoshida Y."/>
            <person name="Fujiwara M."/>
            <person name="Mori M."/>
            <person name="Tomita M."/>
            <person name="Arakawa K."/>
        </authorList>
    </citation>
    <scope>NUCLEOTIDE SEQUENCE [LARGE SCALE GENOMIC DNA]</scope>
</reference>
<protein>
    <submittedName>
        <fullName evidence="2">Uncharacterized protein</fullName>
    </submittedName>
</protein>
<dbReference type="EMBL" id="BGPR01233453">
    <property type="protein sequence ID" value="GBL84087.1"/>
    <property type="molecule type" value="Genomic_DNA"/>
</dbReference>
<sequence length="37" mass="4329">MNGKGLFFLRISDQDTPTRPRPTPSCPDRQTRLRWPS</sequence>
<feature type="non-terminal residue" evidence="2">
    <location>
        <position position="37"/>
    </location>
</feature>
<feature type="region of interest" description="Disordered" evidence="1">
    <location>
        <begin position="1"/>
        <end position="37"/>
    </location>
</feature>
<keyword evidence="3" id="KW-1185">Reference proteome</keyword>
<gene>
    <name evidence="2" type="ORF">AVEN_154505_1</name>
</gene>
<evidence type="ECO:0000256" key="1">
    <source>
        <dbReference type="SAM" id="MobiDB-lite"/>
    </source>
</evidence>
<comment type="caution">
    <text evidence="2">The sequence shown here is derived from an EMBL/GenBank/DDBJ whole genome shotgun (WGS) entry which is preliminary data.</text>
</comment>
<evidence type="ECO:0000313" key="2">
    <source>
        <dbReference type="EMBL" id="GBL84087.1"/>
    </source>
</evidence>
<proteinExistence type="predicted"/>
<name>A0A4Y2AX27_ARAVE</name>
<dbReference type="AlphaFoldDB" id="A0A4Y2AX27"/>